<dbReference type="GO" id="GO:0097176">
    <property type="term" value="P:epoxide metabolic process"/>
    <property type="evidence" value="ECO:0007669"/>
    <property type="project" value="TreeGrafter"/>
</dbReference>
<organism evidence="6 7">
    <name type="scientific">Thyridium curvatum</name>
    <dbReference type="NCBI Taxonomy" id="1093900"/>
    <lineage>
        <taxon>Eukaryota</taxon>
        <taxon>Fungi</taxon>
        <taxon>Dikarya</taxon>
        <taxon>Ascomycota</taxon>
        <taxon>Pezizomycotina</taxon>
        <taxon>Sordariomycetes</taxon>
        <taxon>Sordariomycetidae</taxon>
        <taxon>Thyridiales</taxon>
        <taxon>Thyridiaceae</taxon>
        <taxon>Thyridium</taxon>
    </lineage>
</organism>
<feature type="domain" description="Epoxide hydrolase N-terminal" evidence="4">
    <location>
        <begin position="20"/>
        <end position="132"/>
    </location>
</feature>
<dbReference type="EMBL" id="SKBQ01000007">
    <property type="protein sequence ID" value="TPX08226.1"/>
    <property type="molecule type" value="Genomic_DNA"/>
</dbReference>
<dbReference type="PANTHER" id="PTHR21661">
    <property type="entry name" value="EPOXIDE HYDROLASE 1-RELATED"/>
    <property type="match status" value="1"/>
</dbReference>
<reference evidence="6 7" key="1">
    <citation type="submission" date="2019-06" db="EMBL/GenBank/DDBJ databases">
        <title>Draft genome sequence of the filamentous fungus Phialemoniopsis curvata isolated from diesel fuel.</title>
        <authorList>
            <person name="Varaljay V.A."/>
            <person name="Lyon W.J."/>
            <person name="Crouch A.L."/>
            <person name="Drake C.E."/>
            <person name="Hollomon J.M."/>
            <person name="Nadeau L.J."/>
            <person name="Nunn H.S."/>
            <person name="Stevenson B.S."/>
            <person name="Bojanowski C.L."/>
            <person name="Crookes-Goodson W.J."/>
        </authorList>
    </citation>
    <scope>NUCLEOTIDE SEQUENCE [LARGE SCALE GENOMIC DNA]</scope>
    <source>
        <strain evidence="6 7">D216</strain>
    </source>
</reference>
<dbReference type="GeneID" id="41969248"/>
<evidence type="ECO:0000256" key="3">
    <source>
        <dbReference type="SAM" id="MobiDB-lite"/>
    </source>
</evidence>
<protein>
    <recommendedName>
        <fullName evidence="4">Epoxide hydrolase N-terminal domain-containing protein</fullName>
    </recommendedName>
</protein>
<dbReference type="InterPro" id="IPR010497">
    <property type="entry name" value="Epoxide_hydro_N"/>
</dbReference>
<feature type="compositionally biased region" description="Low complexity" evidence="3">
    <location>
        <begin position="519"/>
        <end position="534"/>
    </location>
</feature>
<dbReference type="Proteomes" id="UP000319257">
    <property type="component" value="Unassembled WGS sequence"/>
</dbReference>
<evidence type="ECO:0000256" key="1">
    <source>
        <dbReference type="ARBA" id="ARBA00010088"/>
    </source>
</evidence>
<dbReference type="PANTHER" id="PTHR21661:SF71">
    <property type="entry name" value="EPOXIDE HYDROLASE N-TERMINAL DOMAIN-CONTAINING PROTEIN"/>
    <property type="match status" value="1"/>
</dbReference>
<dbReference type="AlphaFoldDB" id="A0A507AL86"/>
<name>A0A507AL86_9PEZI</name>
<dbReference type="SUPFAM" id="SSF53474">
    <property type="entry name" value="alpha/beta-Hydrolases"/>
    <property type="match status" value="1"/>
</dbReference>
<dbReference type="RefSeq" id="XP_030989937.1">
    <property type="nucleotide sequence ID" value="XM_031135920.1"/>
</dbReference>
<evidence type="ECO:0000313" key="7">
    <source>
        <dbReference type="Proteomes" id="UP000319257"/>
    </source>
</evidence>
<dbReference type="OrthoDB" id="7130006at2759"/>
<keyword evidence="7" id="KW-1185">Reference proteome</keyword>
<comment type="similarity">
    <text evidence="1">Belongs to the peptidase S33 family.</text>
</comment>
<dbReference type="EMBL" id="SKBQ01000007">
    <property type="protein sequence ID" value="TPX08303.1"/>
    <property type="molecule type" value="Genomic_DNA"/>
</dbReference>
<dbReference type="Gene3D" id="3.40.50.1820">
    <property type="entry name" value="alpha/beta hydrolase"/>
    <property type="match status" value="1"/>
</dbReference>
<dbReference type="Pfam" id="PF06441">
    <property type="entry name" value="EHN"/>
    <property type="match status" value="1"/>
</dbReference>
<feature type="compositionally biased region" description="Low complexity" evidence="3">
    <location>
        <begin position="575"/>
        <end position="589"/>
    </location>
</feature>
<accession>A0A507AL86</accession>
<dbReference type="InParanoid" id="A0A507AL86"/>
<comment type="caution">
    <text evidence="6">The sequence shown here is derived from an EMBL/GenBank/DDBJ whole genome shotgun (WGS) entry which is preliminary data.</text>
</comment>
<dbReference type="STRING" id="1093900.A0A507AL86"/>
<feature type="region of interest" description="Disordered" evidence="3">
    <location>
        <begin position="507"/>
        <end position="616"/>
    </location>
</feature>
<feature type="compositionally biased region" description="Basic and acidic residues" evidence="3">
    <location>
        <begin position="560"/>
        <end position="573"/>
    </location>
</feature>
<dbReference type="GO" id="GO:0004301">
    <property type="term" value="F:epoxide hydrolase activity"/>
    <property type="evidence" value="ECO:0007669"/>
    <property type="project" value="TreeGrafter"/>
</dbReference>
<keyword evidence="2" id="KW-0378">Hydrolase</keyword>
<gene>
    <name evidence="5" type="ORF">E0L32_001801</name>
    <name evidence="6" type="ORF">E0L32_001878</name>
</gene>
<evidence type="ECO:0000313" key="5">
    <source>
        <dbReference type="EMBL" id="TPX08226.1"/>
    </source>
</evidence>
<evidence type="ECO:0000256" key="2">
    <source>
        <dbReference type="ARBA" id="ARBA00022801"/>
    </source>
</evidence>
<evidence type="ECO:0000313" key="6">
    <source>
        <dbReference type="EMBL" id="TPX08303.1"/>
    </source>
</evidence>
<dbReference type="InterPro" id="IPR029058">
    <property type="entry name" value="AB_hydrolase_fold"/>
</dbReference>
<sequence>MADEINAAARNSAAVAGDEVKPYKIHVSTKYLELTRQKLELTRLPHEASEPKSEDWWEPKPQVEPLIDFWLEKYSWREQEEVLNRIPQFRTAISIPGSETPLRIHFVHFRSPHKTAVPLLLIPSFPLTNLSFGHLVKPFTDPEDVATTQPFHLVIPSLPGLGFSDAFPNNVPVISATAEMLNTVMTRLSYPHYLATNASAASASPAEIDWRLINYLATRYSSSCVGAHFVSPPLASPRMQEDPWEWTKWSLASLLHTGILGYSDDDFTALDRLASTPGASPSGSMRRSKATSPAAFGLNQFGLREPNTLAYALCDSPTGLLLYVMKGLRLLSLEAQFTPEQIINTTQLAWLPGPEYAMRFWASCAEHRWDDEQGAKSRKMGRPKVAITVFLGESASAASPDAGAEDAPSTVASHVPIPGVAKEHYVCPAWANARYNVAFTQRVPGRAGLLAWERPEVLTAGVRGLARQVLKLDSRLRAVPEPATAPLEQVVVSDPQGREVEPVAADVSGEATEGNRNGEPAAATAPPAEAEPAPQSNNQHLEEPQIGERAISDETIAVRVGEEQAGKDKDLLKPEAAALGAEGSSSSLLAERKAKTGQGPSDETIVAETPSPPASK</sequence>
<evidence type="ECO:0000259" key="4">
    <source>
        <dbReference type="Pfam" id="PF06441"/>
    </source>
</evidence>
<proteinExistence type="inferred from homology"/>